<feature type="compositionally biased region" description="Basic and acidic residues" evidence="1">
    <location>
        <begin position="39"/>
        <end position="58"/>
    </location>
</feature>
<protein>
    <submittedName>
        <fullName evidence="2">Uncharacterized protein</fullName>
    </submittedName>
</protein>
<proteinExistence type="predicted"/>
<dbReference type="AlphaFoldDB" id="A0AAD9WCE5"/>
<comment type="caution">
    <text evidence="2">The sequence shown here is derived from an EMBL/GenBank/DDBJ whole genome shotgun (WGS) entry which is preliminary data.</text>
</comment>
<dbReference type="Proteomes" id="UP001285354">
    <property type="component" value="Unassembled WGS sequence"/>
</dbReference>
<keyword evidence="3" id="KW-1185">Reference proteome</keyword>
<evidence type="ECO:0000313" key="2">
    <source>
        <dbReference type="EMBL" id="KAK2626190.1"/>
    </source>
</evidence>
<name>A0AAD9WCE5_9HELO</name>
<feature type="region of interest" description="Disordered" evidence="1">
    <location>
        <begin position="1"/>
        <end position="76"/>
    </location>
</feature>
<reference evidence="2" key="1">
    <citation type="submission" date="2023-06" db="EMBL/GenBank/DDBJ databases">
        <title>Draft genome of Marssonina rosae.</title>
        <authorList>
            <person name="Cheng Q."/>
        </authorList>
    </citation>
    <scope>NUCLEOTIDE SEQUENCE</scope>
    <source>
        <strain evidence="2">R4</strain>
    </source>
</reference>
<accession>A0AAD9WCE5</accession>
<organism evidence="2 3">
    <name type="scientific">Diplocarpon rosae</name>
    <dbReference type="NCBI Taxonomy" id="946125"/>
    <lineage>
        <taxon>Eukaryota</taxon>
        <taxon>Fungi</taxon>
        <taxon>Dikarya</taxon>
        <taxon>Ascomycota</taxon>
        <taxon>Pezizomycotina</taxon>
        <taxon>Leotiomycetes</taxon>
        <taxon>Helotiales</taxon>
        <taxon>Drepanopezizaceae</taxon>
        <taxon>Diplocarpon</taxon>
    </lineage>
</organism>
<sequence length="76" mass="8736">MSSRNERDSDNSLEQGFAQEDAQEAMVKAGNASKNKRKEAREKREQKEREQEDQRKADAIQASLDAANVSQKRRKK</sequence>
<evidence type="ECO:0000256" key="1">
    <source>
        <dbReference type="SAM" id="MobiDB-lite"/>
    </source>
</evidence>
<dbReference type="EMBL" id="JAUBYV010000006">
    <property type="protein sequence ID" value="KAK2626190.1"/>
    <property type="molecule type" value="Genomic_DNA"/>
</dbReference>
<gene>
    <name evidence="2" type="ORF">QTJ16_004452</name>
</gene>
<feature type="compositionally biased region" description="Basic and acidic residues" evidence="1">
    <location>
        <begin position="1"/>
        <end position="10"/>
    </location>
</feature>
<evidence type="ECO:0000313" key="3">
    <source>
        <dbReference type="Proteomes" id="UP001285354"/>
    </source>
</evidence>